<evidence type="ECO:0000313" key="1">
    <source>
        <dbReference type="EMBL" id="KAI5672213.1"/>
    </source>
</evidence>
<gene>
    <name evidence="1" type="ORF">M9H77_12577</name>
</gene>
<proteinExistence type="predicted"/>
<organism evidence="1 2">
    <name type="scientific">Catharanthus roseus</name>
    <name type="common">Madagascar periwinkle</name>
    <name type="synonym">Vinca rosea</name>
    <dbReference type="NCBI Taxonomy" id="4058"/>
    <lineage>
        <taxon>Eukaryota</taxon>
        <taxon>Viridiplantae</taxon>
        <taxon>Streptophyta</taxon>
        <taxon>Embryophyta</taxon>
        <taxon>Tracheophyta</taxon>
        <taxon>Spermatophyta</taxon>
        <taxon>Magnoliopsida</taxon>
        <taxon>eudicotyledons</taxon>
        <taxon>Gunneridae</taxon>
        <taxon>Pentapetalae</taxon>
        <taxon>asterids</taxon>
        <taxon>lamiids</taxon>
        <taxon>Gentianales</taxon>
        <taxon>Apocynaceae</taxon>
        <taxon>Rauvolfioideae</taxon>
        <taxon>Vinceae</taxon>
        <taxon>Catharanthinae</taxon>
        <taxon>Catharanthus</taxon>
    </lineage>
</organism>
<sequence>MEDDIAKQLDSFSLNEEESSYVGLSNTEVESREETSDRSVFAIVYGGGANKAACLPRHSVPHLIHNMPPIHLMYHSTNLPVNPINRGKSPTTPVLSNKGSEKGQSPPIITISIKKSSGKMQGNTTFVIDPKAKEISAPDSAMLID</sequence>
<accession>A0ACC0BHZ0</accession>
<protein>
    <submittedName>
        <fullName evidence="1">Uncharacterized protein</fullName>
    </submittedName>
</protein>
<evidence type="ECO:0000313" key="2">
    <source>
        <dbReference type="Proteomes" id="UP001060085"/>
    </source>
</evidence>
<reference evidence="2" key="1">
    <citation type="journal article" date="2023" name="Nat. Plants">
        <title>Single-cell RNA sequencing provides a high-resolution roadmap for understanding the multicellular compartmentation of specialized metabolism.</title>
        <authorList>
            <person name="Sun S."/>
            <person name="Shen X."/>
            <person name="Li Y."/>
            <person name="Li Y."/>
            <person name="Wang S."/>
            <person name="Li R."/>
            <person name="Zhang H."/>
            <person name="Shen G."/>
            <person name="Guo B."/>
            <person name="Wei J."/>
            <person name="Xu J."/>
            <person name="St-Pierre B."/>
            <person name="Chen S."/>
            <person name="Sun C."/>
        </authorList>
    </citation>
    <scope>NUCLEOTIDE SEQUENCE [LARGE SCALE GENOMIC DNA]</scope>
</reference>
<name>A0ACC0BHZ0_CATRO</name>
<keyword evidence="2" id="KW-1185">Reference proteome</keyword>
<comment type="caution">
    <text evidence="1">The sequence shown here is derived from an EMBL/GenBank/DDBJ whole genome shotgun (WGS) entry which is preliminary data.</text>
</comment>
<dbReference type="Proteomes" id="UP001060085">
    <property type="component" value="Linkage Group LG03"/>
</dbReference>
<dbReference type="EMBL" id="CM044703">
    <property type="protein sequence ID" value="KAI5672213.1"/>
    <property type="molecule type" value="Genomic_DNA"/>
</dbReference>